<evidence type="ECO:0000256" key="1">
    <source>
        <dbReference type="SAM" id="Phobius"/>
    </source>
</evidence>
<keyword evidence="1" id="KW-0472">Membrane</keyword>
<organism evidence="2 3">
    <name type="scientific">Zostera marina</name>
    <name type="common">Eelgrass</name>
    <dbReference type="NCBI Taxonomy" id="29655"/>
    <lineage>
        <taxon>Eukaryota</taxon>
        <taxon>Viridiplantae</taxon>
        <taxon>Streptophyta</taxon>
        <taxon>Embryophyta</taxon>
        <taxon>Tracheophyta</taxon>
        <taxon>Spermatophyta</taxon>
        <taxon>Magnoliopsida</taxon>
        <taxon>Liliopsida</taxon>
        <taxon>Zosteraceae</taxon>
        <taxon>Zostera</taxon>
    </lineage>
</organism>
<dbReference type="InterPro" id="IPR012870">
    <property type="entry name" value="DUF1666"/>
</dbReference>
<dbReference type="OMA" id="GECCILK"/>
<dbReference type="Pfam" id="PF07891">
    <property type="entry name" value="DUF1666"/>
    <property type="match status" value="1"/>
</dbReference>
<accession>A0A0K9NJJ5</accession>
<dbReference type="EMBL" id="LFYR01002138">
    <property type="protein sequence ID" value="KMZ56793.1"/>
    <property type="molecule type" value="Genomic_DNA"/>
</dbReference>
<evidence type="ECO:0000313" key="3">
    <source>
        <dbReference type="Proteomes" id="UP000036987"/>
    </source>
</evidence>
<comment type="caution">
    <text evidence="2">The sequence shown here is derived from an EMBL/GenBank/DDBJ whole genome shotgun (WGS) entry which is preliminary data.</text>
</comment>
<gene>
    <name evidence="2" type="ORF">ZOSMA_91G00590</name>
</gene>
<name>A0A0K9NJJ5_ZOSMR</name>
<proteinExistence type="predicted"/>
<dbReference type="PANTHER" id="PTHR46741">
    <property type="entry name" value="OS09G0413600 PROTEIN"/>
    <property type="match status" value="1"/>
</dbReference>
<dbReference type="OrthoDB" id="772197at2759"/>
<dbReference type="Proteomes" id="UP000036987">
    <property type="component" value="Unassembled WGS sequence"/>
</dbReference>
<keyword evidence="3" id="KW-1185">Reference proteome</keyword>
<sequence>MIASFCSFVALVCALFFFRFICILLQFFLVEEKGCSSKSVLDPQVEEKAVISDAEEEEESMFEFKFNYQNIVEGSIKDVVSTAAINDQGESDKKLQEDLIASLEIDLETEGNSSNNSIVHSSSESFDSENQDLEYIWEHQDLIEQLKMEVRKVEAIGLLPTISEEPNQSPMYIKNLKIWKIDTELLNDEQHPSDELQRHHKIYREKMRKLDLLYHQKMYAIGILQLKDPLWSLESNQKGSIVSFFRKNIGFFTGLLQLKDPVWSLGFRKNSSHIGDYDVGPSEMLVKDFHADMESIYIGQTCLSWECLRWQYEVLFRRDSKSKSDNTIKDHSLDYIPCNKTTKEFQHFQTSIHKLLETESVNGGGRIQNYVKNRSILRNLLQVPLISDAEEGSLEKVVEKSMRIFWEFLKTDKDETSTITDQKQLITPSDHALFFEVQVDLHKKEKKMKMKEIASIGNCFVSKFKKRHQSRSRQNMFFSQVDMKLVSRVLKLSRLRTDQLLWCQTKLDKIRFVDDKIHRESSSFSIFPC</sequence>
<dbReference type="AlphaFoldDB" id="A0A0K9NJJ5"/>
<keyword evidence="1" id="KW-0812">Transmembrane</keyword>
<reference evidence="3" key="1">
    <citation type="journal article" date="2016" name="Nature">
        <title>The genome of the seagrass Zostera marina reveals angiosperm adaptation to the sea.</title>
        <authorList>
            <person name="Olsen J.L."/>
            <person name="Rouze P."/>
            <person name="Verhelst B."/>
            <person name="Lin Y.-C."/>
            <person name="Bayer T."/>
            <person name="Collen J."/>
            <person name="Dattolo E."/>
            <person name="De Paoli E."/>
            <person name="Dittami S."/>
            <person name="Maumus F."/>
            <person name="Michel G."/>
            <person name="Kersting A."/>
            <person name="Lauritano C."/>
            <person name="Lohaus R."/>
            <person name="Toepel M."/>
            <person name="Tonon T."/>
            <person name="Vanneste K."/>
            <person name="Amirebrahimi M."/>
            <person name="Brakel J."/>
            <person name="Bostroem C."/>
            <person name="Chovatia M."/>
            <person name="Grimwood J."/>
            <person name="Jenkins J.W."/>
            <person name="Jueterbock A."/>
            <person name="Mraz A."/>
            <person name="Stam W.T."/>
            <person name="Tice H."/>
            <person name="Bornberg-Bauer E."/>
            <person name="Green P.J."/>
            <person name="Pearson G.A."/>
            <person name="Procaccini G."/>
            <person name="Duarte C.M."/>
            <person name="Schmutz J."/>
            <person name="Reusch T.B.H."/>
            <person name="Van de Peer Y."/>
        </authorList>
    </citation>
    <scope>NUCLEOTIDE SEQUENCE [LARGE SCALE GENOMIC DNA]</scope>
    <source>
        <strain evidence="3">cv. Finnish</strain>
    </source>
</reference>
<dbReference type="PANTHER" id="PTHR46741:SF2">
    <property type="entry name" value="RIBOSOMAL PROTEIN L34AE"/>
    <property type="match status" value="1"/>
</dbReference>
<feature type="transmembrane region" description="Helical" evidence="1">
    <location>
        <begin position="7"/>
        <end position="29"/>
    </location>
</feature>
<protein>
    <submittedName>
        <fullName evidence="2">Uncharacterized protein</fullName>
    </submittedName>
</protein>
<evidence type="ECO:0000313" key="2">
    <source>
        <dbReference type="EMBL" id="KMZ56793.1"/>
    </source>
</evidence>
<keyword evidence="1" id="KW-1133">Transmembrane helix</keyword>
<dbReference type="STRING" id="29655.A0A0K9NJJ5"/>